<evidence type="ECO:0000256" key="15">
    <source>
        <dbReference type="ARBA" id="ARBA00023136"/>
    </source>
</evidence>
<dbReference type="AlphaFoldDB" id="A0A417Z943"/>
<dbReference type="PROSITE" id="PS01315">
    <property type="entry name" value="CDS"/>
    <property type="match status" value="1"/>
</dbReference>
<keyword evidence="9" id="KW-0444">Lipid biosynthesis</keyword>
<evidence type="ECO:0000256" key="10">
    <source>
        <dbReference type="ARBA" id="ARBA00022679"/>
    </source>
</evidence>
<evidence type="ECO:0000256" key="3">
    <source>
        <dbReference type="ARBA" id="ARBA00005119"/>
    </source>
</evidence>
<keyword evidence="14" id="KW-0443">Lipid metabolism</keyword>
<dbReference type="EMBL" id="QWLM01000003">
    <property type="protein sequence ID" value="RHW47146.1"/>
    <property type="molecule type" value="Genomic_DNA"/>
</dbReference>
<evidence type="ECO:0000256" key="18">
    <source>
        <dbReference type="RuleBase" id="RU003938"/>
    </source>
</evidence>
<evidence type="ECO:0000256" key="13">
    <source>
        <dbReference type="ARBA" id="ARBA00022989"/>
    </source>
</evidence>
<evidence type="ECO:0000313" key="22">
    <source>
        <dbReference type="Proteomes" id="UP000285376"/>
    </source>
</evidence>
<feature type="compositionally biased region" description="Low complexity" evidence="19">
    <location>
        <begin position="15"/>
        <end position="25"/>
    </location>
</feature>
<evidence type="ECO:0000256" key="20">
    <source>
        <dbReference type="SAM" id="Phobius"/>
    </source>
</evidence>
<accession>A0A417Z943</accession>
<dbReference type="EC" id="2.7.7.41" evidence="6 18"/>
<evidence type="ECO:0000256" key="5">
    <source>
        <dbReference type="ARBA" id="ARBA00010185"/>
    </source>
</evidence>
<keyword evidence="16" id="KW-0594">Phospholipid biosynthesis</keyword>
<evidence type="ECO:0000256" key="11">
    <source>
        <dbReference type="ARBA" id="ARBA00022692"/>
    </source>
</evidence>
<keyword evidence="10 18" id="KW-0808">Transferase</keyword>
<comment type="caution">
    <text evidence="21">The sequence shown here is derived from an EMBL/GenBank/DDBJ whole genome shotgun (WGS) entry which is preliminary data.</text>
</comment>
<feature type="transmembrane region" description="Helical" evidence="20">
    <location>
        <begin position="202"/>
        <end position="220"/>
    </location>
</feature>
<evidence type="ECO:0000313" key="21">
    <source>
        <dbReference type="EMBL" id="RHW47146.1"/>
    </source>
</evidence>
<comment type="catalytic activity">
    <reaction evidence="1 18">
        <text>a 1,2-diacyl-sn-glycero-3-phosphate + CTP + H(+) = a CDP-1,2-diacyl-sn-glycerol + diphosphate</text>
        <dbReference type="Rhea" id="RHEA:16229"/>
        <dbReference type="ChEBI" id="CHEBI:15378"/>
        <dbReference type="ChEBI" id="CHEBI:33019"/>
        <dbReference type="ChEBI" id="CHEBI:37563"/>
        <dbReference type="ChEBI" id="CHEBI:58332"/>
        <dbReference type="ChEBI" id="CHEBI:58608"/>
        <dbReference type="EC" id="2.7.7.41"/>
    </reaction>
</comment>
<evidence type="ECO:0000256" key="12">
    <source>
        <dbReference type="ARBA" id="ARBA00022695"/>
    </source>
</evidence>
<sequence length="292" mass="29740">MPASATPPTPPPPGAGSVAAPASAPKKNKAGRDLRAAVLAALVLGGLVLVSLFVRKELFVVLATTASVIGTHELLRVMPSGHFRPSWAPTLVAAAVIPVAAYVMGPSAMLAALVGSVLVFILWGALANKDAADTAAAAFIALYVPALVSFAMMLLHAPDGVSRIIVFILVTISSDIGGYAAGVMLGKHPMAPTVSPKKSWEGFAGSWASCVVVGVLSVTLVLHAPFWVGILLGSAVVVAATAGDLCESMIKRDLGIKDMSNLIPGHGGLMDRLDSLVLAAPVTWAVLTAFAA</sequence>
<feature type="transmembrane region" description="Helical" evidence="20">
    <location>
        <begin position="226"/>
        <end position="246"/>
    </location>
</feature>
<comment type="similarity">
    <text evidence="5 18">Belongs to the CDS family.</text>
</comment>
<evidence type="ECO:0000256" key="16">
    <source>
        <dbReference type="ARBA" id="ARBA00023209"/>
    </source>
</evidence>
<evidence type="ECO:0000256" key="7">
    <source>
        <dbReference type="ARBA" id="ARBA00019373"/>
    </source>
</evidence>
<comment type="subcellular location">
    <subcellularLocation>
        <location evidence="2">Cell membrane</location>
        <topology evidence="2">Multi-pass membrane protein</topology>
    </subcellularLocation>
</comment>
<feature type="compositionally biased region" description="Pro residues" evidence="19">
    <location>
        <begin position="1"/>
        <end position="14"/>
    </location>
</feature>
<protein>
    <recommendedName>
        <fullName evidence="7 18">Phosphatidate cytidylyltransferase</fullName>
        <ecNumber evidence="6 18">2.7.7.41</ecNumber>
    </recommendedName>
</protein>
<reference evidence="21 22" key="1">
    <citation type="submission" date="2018-08" db="EMBL/GenBank/DDBJ databases">
        <title>Whole genome sequence analysis of Dermacoccus abyssi bacteria isolated from Deep Mariana trench Micromonospora spp reveals genes involved in the environmental adaptation and production of secondary metabolites.</title>
        <authorList>
            <person name="Abdel-Mageed W.M."/>
            <person name="Lehri B."/>
            <person name="Nouioui I."/>
            <person name="Goodfellow I."/>
            <person name="Jaspars M."/>
            <person name="Karlyshev A."/>
        </authorList>
    </citation>
    <scope>NUCLEOTIDE SEQUENCE [LARGE SCALE GENOMIC DNA]</scope>
    <source>
        <strain evidence="21 22">MT1.1</strain>
    </source>
</reference>
<gene>
    <name evidence="21" type="ORF">D1832_03965</name>
</gene>
<keyword evidence="12 18" id="KW-0548">Nucleotidyltransferase</keyword>
<dbReference type="Proteomes" id="UP000285376">
    <property type="component" value="Unassembled WGS sequence"/>
</dbReference>
<evidence type="ECO:0000256" key="14">
    <source>
        <dbReference type="ARBA" id="ARBA00023098"/>
    </source>
</evidence>
<proteinExistence type="inferred from homology"/>
<dbReference type="GO" id="GO:0004605">
    <property type="term" value="F:phosphatidate cytidylyltransferase activity"/>
    <property type="evidence" value="ECO:0007669"/>
    <property type="project" value="UniProtKB-EC"/>
</dbReference>
<keyword evidence="17" id="KW-1208">Phospholipid metabolism</keyword>
<keyword evidence="8" id="KW-1003">Cell membrane</keyword>
<feature type="transmembrane region" description="Helical" evidence="20">
    <location>
        <begin position="110"/>
        <end position="128"/>
    </location>
</feature>
<comment type="pathway">
    <text evidence="4">Lipid metabolism.</text>
</comment>
<evidence type="ECO:0000256" key="6">
    <source>
        <dbReference type="ARBA" id="ARBA00012487"/>
    </source>
</evidence>
<evidence type="ECO:0000256" key="17">
    <source>
        <dbReference type="ARBA" id="ARBA00023264"/>
    </source>
</evidence>
<dbReference type="GO" id="GO:0016024">
    <property type="term" value="P:CDP-diacylglycerol biosynthetic process"/>
    <property type="evidence" value="ECO:0007669"/>
    <property type="project" value="UniProtKB-UniPathway"/>
</dbReference>
<feature type="transmembrane region" description="Helical" evidence="20">
    <location>
        <begin position="58"/>
        <end position="75"/>
    </location>
</feature>
<organism evidence="21 22">
    <name type="scientific">Dermacoccus abyssi</name>
    <dbReference type="NCBI Taxonomy" id="322596"/>
    <lineage>
        <taxon>Bacteria</taxon>
        <taxon>Bacillati</taxon>
        <taxon>Actinomycetota</taxon>
        <taxon>Actinomycetes</taxon>
        <taxon>Micrococcales</taxon>
        <taxon>Dermacoccaceae</taxon>
        <taxon>Dermacoccus</taxon>
    </lineage>
</organism>
<keyword evidence="11 18" id="KW-0812">Transmembrane</keyword>
<name>A0A417Z943_9MICO</name>
<feature type="region of interest" description="Disordered" evidence="19">
    <location>
        <begin position="1"/>
        <end position="26"/>
    </location>
</feature>
<dbReference type="PANTHER" id="PTHR46382">
    <property type="entry name" value="PHOSPHATIDATE CYTIDYLYLTRANSFERASE"/>
    <property type="match status" value="1"/>
</dbReference>
<comment type="pathway">
    <text evidence="3 18">Phospholipid metabolism; CDP-diacylglycerol biosynthesis; CDP-diacylglycerol from sn-glycerol 3-phosphate: step 3/3.</text>
</comment>
<dbReference type="Pfam" id="PF01148">
    <property type="entry name" value="CTP_transf_1"/>
    <property type="match status" value="1"/>
</dbReference>
<evidence type="ECO:0000256" key="4">
    <source>
        <dbReference type="ARBA" id="ARBA00005189"/>
    </source>
</evidence>
<dbReference type="InterPro" id="IPR000374">
    <property type="entry name" value="PC_trans"/>
</dbReference>
<feature type="transmembrane region" description="Helical" evidence="20">
    <location>
        <begin position="135"/>
        <end position="155"/>
    </location>
</feature>
<evidence type="ECO:0000256" key="2">
    <source>
        <dbReference type="ARBA" id="ARBA00004651"/>
    </source>
</evidence>
<evidence type="ECO:0000256" key="9">
    <source>
        <dbReference type="ARBA" id="ARBA00022516"/>
    </source>
</evidence>
<dbReference type="UniPathway" id="UPA00557">
    <property type="reaction ID" value="UER00614"/>
</dbReference>
<dbReference type="PANTHER" id="PTHR46382:SF1">
    <property type="entry name" value="PHOSPHATIDATE CYTIDYLYLTRANSFERASE"/>
    <property type="match status" value="1"/>
</dbReference>
<feature type="transmembrane region" description="Helical" evidence="20">
    <location>
        <begin position="161"/>
        <end position="181"/>
    </location>
</feature>
<feature type="transmembrane region" description="Helical" evidence="20">
    <location>
        <begin position="34"/>
        <end position="52"/>
    </location>
</feature>
<keyword evidence="15 20" id="KW-0472">Membrane</keyword>
<evidence type="ECO:0000256" key="8">
    <source>
        <dbReference type="ARBA" id="ARBA00022475"/>
    </source>
</evidence>
<evidence type="ECO:0000256" key="1">
    <source>
        <dbReference type="ARBA" id="ARBA00001698"/>
    </source>
</evidence>
<evidence type="ECO:0000256" key="19">
    <source>
        <dbReference type="SAM" id="MobiDB-lite"/>
    </source>
</evidence>
<keyword evidence="13 20" id="KW-1133">Transmembrane helix</keyword>
<dbReference type="GO" id="GO:0005886">
    <property type="term" value="C:plasma membrane"/>
    <property type="evidence" value="ECO:0007669"/>
    <property type="project" value="UniProtKB-SubCell"/>
</dbReference>
<dbReference type="RefSeq" id="WP_118912706.1">
    <property type="nucleotide sequence ID" value="NZ_CBCRVH010000007.1"/>
</dbReference>